<dbReference type="Proteomes" id="UP000655523">
    <property type="component" value="Unassembled WGS sequence"/>
</dbReference>
<dbReference type="RefSeq" id="WP_172161526.1">
    <property type="nucleotide sequence ID" value="NZ_WOEZ01000034.1"/>
</dbReference>
<gene>
    <name evidence="1" type="ORF">GNZ13_06375</name>
</gene>
<protein>
    <submittedName>
        <fullName evidence="1">Fis family transcriptional regulator</fullName>
    </submittedName>
</protein>
<name>A0A972NIX1_9BURK</name>
<sequence>MARKIFGNALATRGKALFLPMPRADVDALMLQHRMALEAARGRHGDASITRRLYMVILMTRYLTEDGHGLLTLDSVREAEQEVAAIFDRGEAVGDWSYPDKVIGLISMVINEYDRQLRETRLQAILRANERLGRLIAHGAAIAAAEGNG</sequence>
<keyword evidence="2" id="KW-1185">Reference proteome</keyword>
<comment type="caution">
    <text evidence="1">The sequence shown here is derived from an EMBL/GenBank/DDBJ whole genome shotgun (WGS) entry which is preliminary data.</text>
</comment>
<evidence type="ECO:0000313" key="1">
    <source>
        <dbReference type="EMBL" id="NPT54243.1"/>
    </source>
</evidence>
<accession>A0A972NIX1</accession>
<proteinExistence type="predicted"/>
<dbReference type="EMBL" id="WOEZ01000034">
    <property type="protein sequence ID" value="NPT54243.1"/>
    <property type="molecule type" value="Genomic_DNA"/>
</dbReference>
<reference evidence="1 2" key="1">
    <citation type="submission" date="2019-11" db="EMBL/GenBank/DDBJ databases">
        <title>Metabolism of dissolved organic matter in forest soils.</title>
        <authorList>
            <person name="Cyle K.T."/>
            <person name="Wilhelm R.C."/>
            <person name="Martinez C.E."/>
        </authorList>
    </citation>
    <scope>NUCLEOTIDE SEQUENCE [LARGE SCALE GENOMIC DNA]</scope>
    <source>
        <strain evidence="1 2">5N</strain>
    </source>
</reference>
<evidence type="ECO:0000313" key="2">
    <source>
        <dbReference type="Proteomes" id="UP000655523"/>
    </source>
</evidence>
<organism evidence="1 2">
    <name type="scientific">Paraburkholderia elongata</name>
    <dbReference type="NCBI Taxonomy" id="2675747"/>
    <lineage>
        <taxon>Bacteria</taxon>
        <taxon>Pseudomonadati</taxon>
        <taxon>Pseudomonadota</taxon>
        <taxon>Betaproteobacteria</taxon>
        <taxon>Burkholderiales</taxon>
        <taxon>Burkholderiaceae</taxon>
        <taxon>Paraburkholderia</taxon>
    </lineage>
</organism>
<dbReference type="AlphaFoldDB" id="A0A972NIX1"/>